<comment type="caution">
    <text evidence="2">The sequence shown here is derived from an EMBL/GenBank/DDBJ whole genome shotgun (WGS) entry which is preliminary data.</text>
</comment>
<dbReference type="RefSeq" id="WP_157027218.1">
    <property type="nucleotide sequence ID" value="NZ_WQMS01000013.1"/>
</dbReference>
<evidence type="ECO:0000313" key="2">
    <source>
        <dbReference type="EMBL" id="MVO78245.1"/>
    </source>
</evidence>
<keyword evidence="1" id="KW-1133">Transmembrane helix</keyword>
<name>A0A6I4J1G7_9SPHN</name>
<organism evidence="2 3">
    <name type="scientific">Sphingomonas horti</name>
    <dbReference type="NCBI Taxonomy" id="2682842"/>
    <lineage>
        <taxon>Bacteria</taxon>
        <taxon>Pseudomonadati</taxon>
        <taxon>Pseudomonadota</taxon>
        <taxon>Alphaproteobacteria</taxon>
        <taxon>Sphingomonadales</taxon>
        <taxon>Sphingomonadaceae</taxon>
        <taxon>Sphingomonas</taxon>
    </lineage>
</organism>
<proteinExistence type="predicted"/>
<dbReference type="Proteomes" id="UP000441389">
    <property type="component" value="Unassembled WGS sequence"/>
</dbReference>
<protein>
    <submittedName>
        <fullName evidence="2">Uncharacterized protein</fullName>
    </submittedName>
</protein>
<sequence length="74" mass="7693">MFGSPFAPFLLIALVALILIVALLYARNRGWVGGKPAGAIAVLIVIVTASSTIIMPALPTIDNKLGDGIPLDNH</sequence>
<keyword evidence="3" id="KW-1185">Reference proteome</keyword>
<evidence type="ECO:0000256" key="1">
    <source>
        <dbReference type="SAM" id="Phobius"/>
    </source>
</evidence>
<accession>A0A6I4J1G7</accession>
<feature type="transmembrane region" description="Helical" evidence="1">
    <location>
        <begin position="6"/>
        <end position="26"/>
    </location>
</feature>
<gene>
    <name evidence="2" type="ORF">GON01_09900</name>
</gene>
<reference evidence="2 3" key="1">
    <citation type="submission" date="2019-12" db="EMBL/GenBank/DDBJ databases">
        <authorList>
            <person name="Huq M.A."/>
        </authorList>
    </citation>
    <scope>NUCLEOTIDE SEQUENCE [LARGE SCALE GENOMIC DNA]</scope>
    <source>
        <strain evidence="2 3">MAH-20</strain>
    </source>
</reference>
<keyword evidence="1" id="KW-0812">Transmembrane</keyword>
<dbReference type="AlphaFoldDB" id="A0A6I4J1G7"/>
<keyword evidence="1" id="KW-0472">Membrane</keyword>
<feature type="transmembrane region" description="Helical" evidence="1">
    <location>
        <begin position="38"/>
        <end position="58"/>
    </location>
</feature>
<dbReference type="EMBL" id="WQMS01000013">
    <property type="protein sequence ID" value="MVO78245.1"/>
    <property type="molecule type" value="Genomic_DNA"/>
</dbReference>
<evidence type="ECO:0000313" key="3">
    <source>
        <dbReference type="Proteomes" id="UP000441389"/>
    </source>
</evidence>